<dbReference type="Pfam" id="PF02518">
    <property type="entry name" value="HATPase_c"/>
    <property type="match status" value="1"/>
</dbReference>
<feature type="domain" description="Response regulatory" evidence="11">
    <location>
        <begin position="517"/>
        <end position="634"/>
    </location>
</feature>
<keyword evidence="3 9" id="KW-0597">Phosphoprotein</keyword>
<evidence type="ECO:0000256" key="8">
    <source>
        <dbReference type="ARBA" id="ARBA00023012"/>
    </source>
</evidence>
<dbReference type="PROSITE" id="PS50112">
    <property type="entry name" value="PAS"/>
    <property type="match status" value="2"/>
</dbReference>
<dbReference type="PANTHER" id="PTHR45339:SF1">
    <property type="entry name" value="HYBRID SIGNAL TRANSDUCTION HISTIDINE KINASE J"/>
    <property type="match status" value="1"/>
</dbReference>
<dbReference type="SUPFAM" id="SSF47384">
    <property type="entry name" value="Homodimeric domain of signal transducing histidine kinase"/>
    <property type="match status" value="1"/>
</dbReference>
<keyword evidence="7" id="KW-0067">ATP-binding</keyword>
<evidence type="ECO:0000256" key="4">
    <source>
        <dbReference type="ARBA" id="ARBA00022679"/>
    </source>
</evidence>
<dbReference type="CDD" id="cd17546">
    <property type="entry name" value="REC_hyHK_CKI1_RcsC-like"/>
    <property type="match status" value="1"/>
</dbReference>
<dbReference type="SUPFAM" id="SSF55785">
    <property type="entry name" value="PYP-like sensor domain (PAS domain)"/>
    <property type="match status" value="2"/>
</dbReference>
<proteinExistence type="predicted"/>
<dbReference type="SUPFAM" id="SSF55874">
    <property type="entry name" value="ATPase domain of HSP90 chaperone/DNA topoisomerase II/histidine kinase"/>
    <property type="match status" value="1"/>
</dbReference>
<dbReference type="InterPro" id="IPR036890">
    <property type="entry name" value="HATPase_C_sf"/>
</dbReference>
<dbReference type="InterPro" id="IPR035965">
    <property type="entry name" value="PAS-like_dom_sf"/>
</dbReference>
<dbReference type="PROSITE" id="PS50113">
    <property type="entry name" value="PAC"/>
    <property type="match status" value="1"/>
</dbReference>
<organism evidence="14 15">
    <name type="scientific">Paenibacillus spongiae</name>
    <dbReference type="NCBI Taxonomy" id="2909671"/>
    <lineage>
        <taxon>Bacteria</taxon>
        <taxon>Bacillati</taxon>
        <taxon>Bacillota</taxon>
        <taxon>Bacilli</taxon>
        <taxon>Bacillales</taxon>
        <taxon>Paenibacillaceae</taxon>
        <taxon>Paenibacillus</taxon>
    </lineage>
</organism>
<feature type="modified residue" description="4-aspartylphosphate" evidence="9">
    <location>
        <position position="566"/>
    </location>
</feature>
<dbReference type="RefSeq" id="WP_258383719.1">
    <property type="nucleotide sequence ID" value="NZ_CP091430.1"/>
</dbReference>
<dbReference type="Gene3D" id="3.30.565.10">
    <property type="entry name" value="Histidine kinase-like ATPase, C-terminal domain"/>
    <property type="match status" value="1"/>
</dbReference>
<dbReference type="SMART" id="SM00387">
    <property type="entry name" value="HATPase_c"/>
    <property type="match status" value="1"/>
</dbReference>
<evidence type="ECO:0000259" key="10">
    <source>
        <dbReference type="PROSITE" id="PS50109"/>
    </source>
</evidence>
<dbReference type="InterPro" id="IPR001789">
    <property type="entry name" value="Sig_transdc_resp-reg_receiver"/>
</dbReference>
<evidence type="ECO:0000259" key="11">
    <source>
        <dbReference type="PROSITE" id="PS50110"/>
    </source>
</evidence>
<dbReference type="InterPro" id="IPR001610">
    <property type="entry name" value="PAC"/>
</dbReference>
<dbReference type="SMART" id="SM00086">
    <property type="entry name" value="PAC"/>
    <property type="match status" value="2"/>
</dbReference>
<dbReference type="InterPro" id="IPR000014">
    <property type="entry name" value="PAS"/>
</dbReference>
<keyword evidence="5" id="KW-0547">Nucleotide-binding</keyword>
<dbReference type="InterPro" id="IPR005467">
    <property type="entry name" value="His_kinase_dom"/>
</dbReference>
<evidence type="ECO:0000259" key="13">
    <source>
        <dbReference type="PROSITE" id="PS50113"/>
    </source>
</evidence>
<dbReference type="CDD" id="cd00130">
    <property type="entry name" value="PAS"/>
    <property type="match status" value="2"/>
</dbReference>
<keyword evidence="4" id="KW-0808">Transferase</keyword>
<evidence type="ECO:0000256" key="2">
    <source>
        <dbReference type="ARBA" id="ARBA00012438"/>
    </source>
</evidence>
<dbReference type="EMBL" id="CP091430">
    <property type="protein sequence ID" value="UVI27629.1"/>
    <property type="molecule type" value="Genomic_DNA"/>
</dbReference>
<dbReference type="NCBIfam" id="TIGR00229">
    <property type="entry name" value="sensory_box"/>
    <property type="match status" value="2"/>
</dbReference>
<dbReference type="PRINTS" id="PR00344">
    <property type="entry name" value="BCTRLSENSOR"/>
</dbReference>
<dbReference type="CDD" id="cd16922">
    <property type="entry name" value="HATPase_EvgS-ArcB-TorS-like"/>
    <property type="match status" value="1"/>
</dbReference>
<dbReference type="EC" id="2.7.13.3" evidence="2"/>
<dbReference type="PROSITE" id="PS50110">
    <property type="entry name" value="RESPONSE_REGULATORY"/>
    <property type="match status" value="1"/>
</dbReference>
<comment type="catalytic activity">
    <reaction evidence="1">
        <text>ATP + protein L-histidine = ADP + protein N-phospho-L-histidine.</text>
        <dbReference type="EC" id="2.7.13.3"/>
    </reaction>
</comment>
<dbReference type="InterPro" id="IPR013655">
    <property type="entry name" value="PAS_fold_3"/>
</dbReference>
<dbReference type="Gene3D" id="1.10.287.130">
    <property type="match status" value="1"/>
</dbReference>
<keyword evidence="8" id="KW-0902">Two-component regulatory system</keyword>
<feature type="domain" description="PAS" evidence="12">
    <location>
        <begin position="136"/>
        <end position="210"/>
    </location>
</feature>
<gene>
    <name evidence="14" type="ORF">L1F29_19370</name>
</gene>
<evidence type="ECO:0000256" key="5">
    <source>
        <dbReference type="ARBA" id="ARBA00022741"/>
    </source>
</evidence>
<keyword evidence="15" id="KW-1185">Reference proteome</keyword>
<dbReference type="InterPro" id="IPR004358">
    <property type="entry name" value="Sig_transdc_His_kin-like_C"/>
</dbReference>
<dbReference type="SMART" id="SM00388">
    <property type="entry name" value="HisKA"/>
    <property type="match status" value="1"/>
</dbReference>
<dbReference type="PROSITE" id="PS50109">
    <property type="entry name" value="HIS_KIN"/>
    <property type="match status" value="1"/>
</dbReference>
<evidence type="ECO:0000313" key="14">
    <source>
        <dbReference type="EMBL" id="UVI27629.1"/>
    </source>
</evidence>
<reference evidence="14" key="1">
    <citation type="submission" date="2022-01" db="EMBL/GenBank/DDBJ databases">
        <title>Paenibacillus spongiae sp. nov., isolated from marine sponge.</title>
        <authorList>
            <person name="Li Z."/>
            <person name="Zhang M."/>
        </authorList>
    </citation>
    <scope>NUCLEOTIDE SEQUENCE</scope>
    <source>
        <strain evidence="14">PHS-Z3</strain>
    </source>
</reference>
<dbReference type="SMART" id="SM00448">
    <property type="entry name" value="REC"/>
    <property type="match status" value="1"/>
</dbReference>
<dbReference type="InterPro" id="IPR011006">
    <property type="entry name" value="CheY-like_superfamily"/>
</dbReference>
<evidence type="ECO:0000256" key="7">
    <source>
        <dbReference type="ARBA" id="ARBA00022840"/>
    </source>
</evidence>
<evidence type="ECO:0000259" key="12">
    <source>
        <dbReference type="PROSITE" id="PS50112"/>
    </source>
</evidence>
<evidence type="ECO:0000256" key="9">
    <source>
        <dbReference type="PROSITE-ProRule" id="PRU00169"/>
    </source>
</evidence>
<evidence type="ECO:0000256" key="3">
    <source>
        <dbReference type="ARBA" id="ARBA00022553"/>
    </source>
</evidence>
<dbReference type="Gene3D" id="3.40.50.2300">
    <property type="match status" value="1"/>
</dbReference>
<dbReference type="SUPFAM" id="SSF52172">
    <property type="entry name" value="CheY-like"/>
    <property type="match status" value="1"/>
</dbReference>
<evidence type="ECO:0000313" key="15">
    <source>
        <dbReference type="Proteomes" id="UP001057877"/>
    </source>
</evidence>
<keyword evidence="6" id="KW-0418">Kinase</keyword>
<sequence length="641" mass="72021">MRGTGIIDQEALVKHVYTNVPIGIAVVTMEDKWVSVNPAVNRIFGYTAEEMMNLTTAELTFPEDKDNYRQRLDELLNETRSNIEVEQRFLHKEGNVIWTSLHVSLMRDENDGSPLFIKQIIDITKSKIAEFKLQESIERYTSLKKYNHDAIISFGLDGTIINGNQMSEHLTGYTIGELIGSSISKLIGAKNLANILKVTTDYSHVEKSIQFIHNKAGIGVEVLVTLAPIIIQNKNVGLYLIAKDMTEQKRLIIEKETAEKMNQAKSEFLAMMSHEIRTPMNGVIGMTDLLSLTNLDAEQHEYVEIIKKSGDTLLMIINDILDFSKIESGKADLMEEPFHVRSIVSETLNVILPKALERSIKITTSVSPEVPNTVMGDTAKLKQVLMNLLGNAIKFTPNGAISISVNCTMEEKNTVCLHFAIQDTGIGVPADKVVHLFEPFYQVDNYMTRKVEGTGLGLAICKKLVQLMGGEIRYEPRTDQPGSTFLFTVRYQIQGHQEEMRRDLSRHDDGSIENSLKILIAEDNEVNQIVLKKMIEKLGYNATVVTNGIEAIEAAKRYPYDMIFMDIQMPEMDGVEATRIIKESINSKKEPYIVAVTAHVIKGEYEMYLASGMDEYISKPVSIESVSEVIEKSISRTREIG</sequence>
<feature type="domain" description="PAS" evidence="12">
    <location>
        <begin position="9"/>
        <end position="79"/>
    </location>
</feature>
<evidence type="ECO:0000256" key="6">
    <source>
        <dbReference type="ARBA" id="ARBA00022777"/>
    </source>
</evidence>
<dbReference type="Pfam" id="PF13426">
    <property type="entry name" value="PAS_9"/>
    <property type="match status" value="1"/>
</dbReference>
<dbReference type="InterPro" id="IPR036097">
    <property type="entry name" value="HisK_dim/P_sf"/>
</dbReference>
<name>A0ABY5S1W7_9BACL</name>
<feature type="domain" description="Histidine kinase" evidence="10">
    <location>
        <begin position="271"/>
        <end position="493"/>
    </location>
</feature>
<dbReference type="Gene3D" id="3.30.450.20">
    <property type="entry name" value="PAS domain"/>
    <property type="match status" value="2"/>
</dbReference>
<dbReference type="PANTHER" id="PTHR45339">
    <property type="entry name" value="HYBRID SIGNAL TRANSDUCTION HISTIDINE KINASE J"/>
    <property type="match status" value="1"/>
</dbReference>
<feature type="domain" description="PAC" evidence="13">
    <location>
        <begin position="83"/>
        <end position="135"/>
    </location>
</feature>
<dbReference type="Pfam" id="PF08447">
    <property type="entry name" value="PAS_3"/>
    <property type="match status" value="1"/>
</dbReference>
<dbReference type="Pfam" id="PF00072">
    <property type="entry name" value="Response_reg"/>
    <property type="match status" value="1"/>
</dbReference>
<dbReference type="CDD" id="cd00082">
    <property type="entry name" value="HisKA"/>
    <property type="match status" value="1"/>
</dbReference>
<dbReference type="InterPro" id="IPR003661">
    <property type="entry name" value="HisK_dim/P_dom"/>
</dbReference>
<dbReference type="Pfam" id="PF00512">
    <property type="entry name" value="HisKA"/>
    <property type="match status" value="1"/>
</dbReference>
<dbReference type="InterPro" id="IPR000700">
    <property type="entry name" value="PAS-assoc_C"/>
</dbReference>
<dbReference type="InterPro" id="IPR003594">
    <property type="entry name" value="HATPase_dom"/>
</dbReference>
<evidence type="ECO:0000256" key="1">
    <source>
        <dbReference type="ARBA" id="ARBA00000085"/>
    </source>
</evidence>
<dbReference type="SMART" id="SM00091">
    <property type="entry name" value="PAS"/>
    <property type="match status" value="2"/>
</dbReference>
<protein>
    <recommendedName>
        <fullName evidence="2">histidine kinase</fullName>
        <ecNumber evidence="2">2.7.13.3</ecNumber>
    </recommendedName>
</protein>
<accession>A0ABY5S1W7</accession>
<dbReference type="Proteomes" id="UP001057877">
    <property type="component" value="Chromosome"/>
</dbReference>